<accession>A1WZ75</accession>
<protein>
    <submittedName>
        <fullName evidence="2">Transcriptional regulator, BadM/Rrf2 family</fullName>
    </submittedName>
</protein>
<dbReference type="InterPro" id="IPR036390">
    <property type="entry name" value="WH_DNA-bd_sf"/>
</dbReference>
<dbReference type="Pfam" id="PF02082">
    <property type="entry name" value="Rrf2"/>
    <property type="match status" value="1"/>
</dbReference>
<proteinExistence type="predicted"/>
<dbReference type="KEGG" id="hha:Hhal_2223"/>
<gene>
    <name evidence="2" type="ordered locus">Hhal_2223</name>
</gene>
<keyword evidence="3" id="KW-1185">Reference proteome</keyword>
<organism evidence="2 3">
    <name type="scientific">Halorhodospira halophila (strain DSM 244 / SL1)</name>
    <name type="common">Ectothiorhodospira halophila (strain DSM 244 / SL1)</name>
    <dbReference type="NCBI Taxonomy" id="349124"/>
    <lineage>
        <taxon>Bacteria</taxon>
        <taxon>Pseudomonadati</taxon>
        <taxon>Pseudomonadota</taxon>
        <taxon>Gammaproteobacteria</taxon>
        <taxon>Chromatiales</taxon>
        <taxon>Ectothiorhodospiraceae</taxon>
        <taxon>Halorhodospira</taxon>
    </lineage>
</organism>
<dbReference type="eggNOG" id="COG1959">
    <property type="taxonomic scope" value="Bacteria"/>
</dbReference>
<dbReference type="GO" id="GO:0005829">
    <property type="term" value="C:cytosol"/>
    <property type="evidence" value="ECO:0007669"/>
    <property type="project" value="TreeGrafter"/>
</dbReference>
<dbReference type="OrthoDB" id="9795923at2"/>
<dbReference type="HOGENOM" id="CLU_107144_2_1_6"/>
<dbReference type="STRING" id="349124.Hhal_2223"/>
<dbReference type="Gene3D" id="1.10.10.10">
    <property type="entry name" value="Winged helix-like DNA-binding domain superfamily/Winged helix DNA-binding domain"/>
    <property type="match status" value="1"/>
</dbReference>
<name>A1WZ75_HALHL</name>
<dbReference type="InterPro" id="IPR000944">
    <property type="entry name" value="Tscrpt_reg_Rrf2"/>
</dbReference>
<dbReference type="PANTHER" id="PTHR33221:SF4">
    <property type="entry name" value="HTH-TYPE TRANSCRIPTIONAL REPRESSOR NSRR"/>
    <property type="match status" value="1"/>
</dbReference>
<dbReference type="NCBIfam" id="TIGR00738">
    <property type="entry name" value="rrf2_super"/>
    <property type="match status" value="1"/>
</dbReference>
<reference evidence="2 3" key="2">
    <citation type="journal article" date="2013" name="Stand. Genomic Sci.">
        <title>Complete genome sequence of Halorhodospira halophila SL1.</title>
        <authorList>
            <person name="Challacombe J.F."/>
            <person name="Majid S."/>
            <person name="Deole R."/>
            <person name="Brettin T.S."/>
            <person name="Bruce D."/>
            <person name="Delano S.F."/>
            <person name="Detter J.C."/>
            <person name="Gleasner C.D."/>
            <person name="Han C.S."/>
            <person name="Misra M."/>
            <person name="Reitenga K.G."/>
            <person name="Mikhailova N."/>
            <person name="Woyke T."/>
            <person name="Pitluck S."/>
            <person name="Nolan M."/>
            <person name="Land M.L."/>
            <person name="Saunders E."/>
            <person name="Tapia R."/>
            <person name="Lapidus A."/>
            <person name="Ivanova N."/>
            <person name="Hoff W.D."/>
        </authorList>
    </citation>
    <scope>NUCLEOTIDE SEQUENCE [LARGE SCALE GENOMIC DNA]</scope>
    <source>
        <strain evidence="3">DSM 244 / SL1</strain>
    </source>
</reference>
<dbReference type="SUPFAM" id="SSF46785">
    <property type="entry name" value="Winged helix' DNA-binding domain"/>
    <property type="match status" value="1"/>
</dbReference>
<dbReference type="Proteomes" id="UP000000647">
    <property type="component" value="Chromosome"/>
</dbReference>
<evidence type="ECO:0000256" key="1">
    <source>
        <dbReference type="ARBA" id="ARBA00023125"/>
    </source>
</evidence>
<evidence type="ECO:0000313" key="3">
    <source>
        <dbReference type="Proteomes" id="UP000000647"/>
    </source>
</evidence>
<evidence type="ECO:0000313" key="2">
    <source>
        <dbReference type="EMBL" id="ABM62987.1"/>
    </source>
</evidence>
<dbReference type="RefSeq" id="WP_011815009.1">
    <property type="nucleotide sequence ID" value="NC_008789.1"/>
</dbReference>
<dbReference type="PROSITE" id="PS51197">
    <property type="entry name" value="HTH_RRF2_2"/>
    <property type="match status" value="1"/>
</dbReference>
<dbReference type="InterPro" id="IPR036388">
    <property type="entry name" value="WH-like_DNA-bd_sf"/>
</dbReference>
<dbReference type="EMBL" id="CP000544">
    <property type="protein sequence ID" value="ABM62987.1"/>
    <property type="molecule type" value="Genomic_DNA"/>
</dbReference>
<reference evidence="3" key="1">
    <citation type="submission" date="2006-12" db="EMBL/GenBank/DDBJ databases">
        <title>Complete sequence of Halorhodospira halophila SL1.</title>
        <authorList>
            <consortium name="US DOE Joint Genome Institute"/>
            <person name="Copeland A."/>
            <person name="Lucas S."/>
            <person name="Lapidus A."/>
            <person name="Barry K."/>
            <person name="Detter J.C."/>
            <person name="Glavina del Rio T."/>
            <person name="Hammon N."/>
            <person name="Israni S."/>
            <person name="Dalin E."/>
            <person name="Tice H."/>
            <person name="Pitluck S."/>
            <person name="Saunders E."/>
            <person name="Brettin T."/>
            <person name="Bruce D."/>
            <person name="Han C."/>
            <person name="Tapia R."/>
            <person name="Schmutz J."/>
            <person name="Larimer F."/>
            <person name="Land M."/>
            <person name="Hauser L."/>
            <person name="Kyrpides N."/>
            <person name="Mikhailova N."/>
            <person name="Hoff W."/>
            <person name="Richardson P."/>
        </authorList>
    </citation>
    <scope>NUCLEOTIDE SEQUENCE [LARGE SCALE GENOMIC DNA]</scope>
    <source>
        <strain evidence="3">DSM 244 / SL1</strain>
    </source>
</reference>
<dbReference type="GO" id="GO:0003677">
    <property type="term" value="F:DNA binding"/>
    <property type="evidence" value="ECO:0007669"/>
    <property type="project" value="UniProtKB-KW"/>
</dbReference>
<keyword evidence="1" id="KW-0238">DNA-binding</keyword>
<sequence length="151" mass="16748">MELTYYTDYALRVLLYAGAQGERRVPMREIARAYGISQDHLRKVVHRLARHGYLQTTQGRSGGLRLGCAPGAIRVGDVVRLMEDSLELIHCDRGPCPLCGHCSLKRALNGARDQFIQHLDGVTLEELLADPGTAQQLRRLSQDDPLPTSNG</sequence>
<dbReference type="PANTHER" id="PTHR33221">
    <property type="entry name" value="WINGED HELIX-TURN-HELIX TRANSCRIPTIONAL REGULATOR, RRF2 FAMILY"/>
    <property type="match status" value="1"/>
</dbReference>
<dbReference type="GO" id="GO:0003700">
    <property type="term" value="F:DNA-binding transcription factor activity"/>
    <property type="evidence" value="ECO:0007669"/>
    <property type="project" value="TreeGrafter"/>
</dbReference>
<dbReference type="AlphaFoldDB" id="A1WZ75"/>